<feature type="transmembrane region" description="Helical" evidence="1">
    <location>
        <begin position="69"/>
        <end position="87"/>
    </location>
</feature>
<protein>
    <submittedName>
        <fullName evidence="3">Uncharacterized protein LOC117649614</fullName>
    </submittedName>
</protein>
<keyword evidence="1" id="KW-0812">Transmembrane</keyword>
<keyword evidence="1" id="KW-0472">Membrane</keyword>
<dbReference type="KEGG" id="tpal:117649614"/>
<name>A0A6P8ZTK1_THRPL</name>
<dbReference type="GeneID" id="117649614"/>
<evidence type="ECO:0000313" key="2">
    <source>
        <dbReference type="Proteomes" id="UP000515158"/>
    </source>
</evidence>
<evidence type="ECO:0000256" key="1">
    <source>
        <dbReference type="SAM" id="Phobius"/>
    </source>
</evidence>
<accession>A0A6P8ZTK1</accession>
<organism evidence="3">
    <name type="scientific">Thrips palmi</name>
    <name type="common">Melon thrips</name>
    <dbReference type="NCBI Taxonomy" id="161013"/>
    <lineage>
        <taxon>Eukaryota</taxon>
        <taxon>Metazoa</taxon>
        <taxon>Ecdysozoa</taxon>
        <taxon>Arthropoda</taxon>
        <taxon>Hexapoda</taxon>
        <taxon>Insecta</taxon>
        <taxon>Pterygota</taxon>
        <taxon>Neoptera</taxon>
        <taxon>Paraneoptera</taxon>
        <taxon>Thysanoptera</taxon>
        <taxon>Terebrantia</taxon>
        <taxon>Thripoidea</taxon>
        <taxon>Thripidae</taxon>
        <taxon>Thrips</taxon>
    </lineage>
</organism>
<gene>
    <name evidence="3" type="primary">LOC117649614</name>
</gene>
<proteinExistence type="predicted"/>
<feature type="transmembrane region" description="Helical" evidence="1">
    <location>
        <begin position="94"/>
        <end position="115"/>
    </location>
</feature>
<sequence>MLLAPTEDGFRGRHLRLLSSVSMDSVNTMKNRSKEWSQCAAQDGQDDPGVDDAPLLTTYPHASVLRLRVVQIVCGISAMVMGTVGFIEERGRLNLGLGIPAGLATVLAAAVSIHLSRSFAGPGLDDLVDQN</sequence>
<keyword evidence="2" id="KW-1185">Reference proteome</keyword>
<evidence type="ECO:0000313" key="3">
    <source>
        <dbReference type="RefSeq" id="XP_034248400.1"/>
    </source>
</evidence>
<keyword evidence="1" id="KW-1133">Transmembrane helix</keyword>
<dbReference type="InParanoid" id="A0A6P8ZTK1"/>
<dbReference type="AlphaFoldDB" id="A0A6P8ZTK1"/>
<reference evidence="3" key="1">
    <citation type="submission" date="2025-08" db="UniProtKB">
        <authorList>
            <consortium name="RefSeq"/>
        </authorList>
    </citation>
    <scope>IDENTIFICATION</scope>
    <source>
        <tissue evidence="3">Total insect</tissue>
    </source>
</reference>
<dbReference type="Proteomes" id="UP000515158">
    <property type="component" value="Unplaced"/>
</dbReference>
<dbReference type="OrthoDB" id="8188942at2759"/>
<dbReference type="RefSeq" id="XP_034248400.1">
    <property type="nucleotide sequence ID" value="XM_034392509.1"/>
</dbReference>